<organism evidence="1 2">
    <name type="scientific">Dactylosporangium matsuzakiense</name>
    <dbReference type="NCBI Taxonomy" id="53360"/>
    <lineage>
        <taxon>Bacteria</taxon>
        <taxon>Bacillati</taxon>
        <taxon>Actinomycetota</taxon>
        <taxon>Actinomycetes</taxon>
        <taxon>Micromonosporales</taxon>
        <taxon>Micromonosporaceae</taxon>
        <taxon>Dactylosporangium</taxon>
    </lineage>
</organism>
<name>A0A9W6NJK9_9ACTN</name>
<proteinExistence type="predicted"/>
<accession>A0A9W6NJK9</accession>
<protein>
    <submittedName>
        <fullName evidence="1">Uncharacterized protein</fullName>
    </submittedName>
</protein>
<dbReference type="AlphaFoldDB" id="A0A9W6NJK9"/>
<dbReference type="RefSeq" id="WP_271189020.1">
    <property type="nucleotide sequence ID" value="NZ_BSFP01000003.1"/>
</dbReference>
<evidence type="ECO:0000313" key="1">
    <source>
        <dbReference type="EMBL" id="GLK99368.1"/>
    </source>
</evidence>
<keyword evidence="2" id="KW-1185">Reference proteome</keyword>
<dbReference type="EMBL" id="BSFP01000003">
    <property type="protein sequence ID" value="GLK99368.1"/>
    <property type="molecule type" value="Genomic_DNA"/>
</dbReference>
<reference evidence="1" key="2">
    <citation type="submission" date="2023-01" db="EMBL/GenBank/DDBJ databases">
        <authorList>
            <person name="Sun Q."/>
            <person name="Evtushenko L."/>
        </authorList>
    </citation>
    <scope>NUCLEOTIDE SEQUENCE</scope>
    <source>
        <strain evidence="1">VKM Ac-1321</strain>
    </source>
</reference>
<evidence type="ECO:0000313" key="2">
    <source>
        <dbReference type="Proteomes" id="UP001143480"/>
    </source>
</evidence>
<gene>
    <name evidence="1" type="ORF">GCM10017581_011090</name>
</gene>
<reference evidence="1" key="1">
    <citation type="journal article" date="2014" name="Int. J. Syst. Evol. Microbiol.">
        <title>Complete genome sequence of Corynebacterium casei LMG S-19264T (=DSM 44701T), isolated from a smear-ripened cheese.</title>
        <authorList>
            <consortium name="US DOE Joint Genome Institute (JGI-PGF)"/>
            <person name="Walter F."/>
            <person name="Albersmeier A."/>
            <person name="Kalinowski J."/>
            <person name="Ruckert C."/>
        </authorList>
    </citation>
    <scope>NUCLEOTIDE SEQUENCE</scope>
    <source>
        <strain evidence="1">VKM Ac-1321</strain>
    </source>
</reference>
<comment type="caution">
    <text evidence="1">The sequence shown here is derived from an EMBL/GenBank/DDBJ whole genome shotgun (WGS) entry which is preliminary data.</text>
</comment>
<sequence length="118" mass="12720">MAEPGRDVVPGRAEQYGRQWGVAGHGVAAAIELVFRLYPVLLPRPRTDGSLLDAMRAATVTMSDPKGLTDIEGTLARHGYVQPGASAVDPRWEPVLNQLDDDALRRHLGGLCLNAHLS</sequence>
<dbReference type="Proteomes" id="UP001143480">
    <property type="component" value="Unassembled WGS sequence"/>
</dbReference>